<dbReference type="Pfam" id="PF20441">
    <property type="entry name" value="TerL_nuclease"/>
    <property type="match status" value="1"/>
</dbReference>
<gene>
    <name evidence="3" type="ORF">EJA10_22480</name>
</gene>
<dbReference type="InterPro" id="IPR027417">
    <property type="entry name" value="P-loop_NTPase"/>
</dbReference>
<dbReference type="PANTHER" id="PTHR41287:SF1">
    <property type="entry name" value="PROTEIN YMFN"/>
    <property type="match status" value="1"/>
</dbReference>
<dbReference type="RefSeq" id="WP_125482246.1">
    <property type="nucleotide sequence ID" value="NZ_RSFW01000037.1"/>
</dbReference>
<dbReference type="InterPro" id="IPR005021">
    <property type="entry name" value="Terminase_largesu-like"/>
</dbReference>
<organism evidence="3 4">
    <name type="scientific">Mesobacillus subterraneus</name>
    <dbReference type="NCBI Taxonomy" id="285983"/>
    <lineage>
        <taxon>Bacteria</taxon>
        <taxon>Bacillati</taxon>
        <taxon>Bacillota</taxon>
        <taxon>Bacilli</taxon>
        <taxon>Bacillales</taxon>
        <taxon>Bacillaceae</taxon>
        <taxon>Mesobacillus</taxon>
    </lineage>
</organism>
<comment type="caution">
    <text evidence="3">The sequence shown here is derived from an EMBL/GenBank/DDBJ whole genome shotgun (WGS) entry which is preliminary data.</text>
</comment>
<dbReference type="AlphaFoldDB" id="A0A427TE07"/>
<dbReference type="GO" id="GO:0004519">
    <property type="term" value="F:endonuclease activity"/>
    <property type="evidence" value="ECO:0007669"/>
    <property type="project" value="InterPro"/>
</dbReference>
<dbReference type="Pfam" id="PF03354">
    <property type="entry name" value="TerL_ATPase"/>
    <property type="match status" value="1"/>
</dbReference>
<proteinExistence type="predicted"/>
<dbReference type="EMBL" id="RSFW01000037">
    <property type="protein sequence ID" value="RSD21069.1"/>
    <property type="molecule type" value="Genomic_DNA"/>
</dbReference>
<sequence>MKTISTTSNKTGIINVLAKPSTKLLTTWYAEQVVKGNIIASEKVILACKRHLNDLEKAGTEEFPFIFDEELGHRPIQFIEKYCKPSKGNFKQLILQAWQHFILGSLFGWIHKDSGLRRFKEGLIFVGRKNGKTTLISGVSLYGVSKDGENGADIPLLANSMKQARILFDEAKAMIKSSPKLRKRFRPLRDAIHFDKTFSKIEPQASDSEKLDGLNTHIGVFDEIHEYKDYKLINVIKNSRQSRDQPLLIYITTAGYQLDGPLVNYYEQGHDTLNGLIIDERTFYYLAELDDEKEFDQPEMWVKANPNMGVSIKLADMIEDWDKAKRTPQERNDFITKRFNLFVNSSEQAFLDFNTIKKNNKERHEEDFFKVPCIGGYDLSDSEDFTSACLEFPILETGEVFVISHSWVPEKKVLLENEKIDYRGMEKDGLLTIVKSEYINKELIYDWFVEKSQLFQIELITYDPAKAFGLNEALKNYGFQTQIVRQGHLTLGPAVDDVKDRFLDGNIIFNNNRLFRWYVNNVKMVEDRNRNKLPTKQGRYRKIDGFAAFLNAHTEVMKKFVQPAGNGDISFVSINQLLRGVIN</sequence>
<dbReference type="Proteomes" id="UP000279911">
    <property type="component" value="Unassembled WGS sequence"/>
</dbReference>
<evidence type="ECO:0000259" key="2">
    <source>
        <dbReference type="Pfam" id="PF20441"/>
    </source>
</evidence>
<reference evidence="4" key="1">
    <citation type="submission" date="2018-12" db="EMBL/GenBank/DDBJ databases">
        <title>Bacillus chawlae sp. nov., Bacillus glennii sp. nov., and Bacillus saganii sp. nov. Isolated from the Vehicle Assembly Building at Kennedy Space Center where the Viking Spacecraft were Assembled.</title>
        <authorList>
            <person name="Seuylemezian A."/>
            <person name="Vaishampayan P."/>
        </authorList>
    </citation>
    <scope>NUCLEOTIDE SEQUENCE [LARGE SCALE GENOMIC DNA]</scope>
    <source>
        <strain evidence="4">DSM 13966</strain>
    </source>
</reference>
<protein>
    <submittedName>
        <fullName evidence="3">Terminase large subunit</fullName>
    </submittedName>
</protein>
<evidence type="ECO:0000313" key="4">
    <source>
        <dbReference type="Proteomes" id="UP000279911"/>
    </source>
</evidence>
<name>A0A427TE07_9BACI</name>
<dbReference type="PANTHER" id="PTHR41287">
    <property type="match status" value="1"/>
</dbReference>
<dbReference type="InterPro" id="IPR046461">
    <property type="entry name" value="TerL_ATPase"/>
</dbReference>
<feature type="domain" description="Terminase large subunit-like endonuclease" evidence="2">
    <location>
        <begin position="279"/>
        <end position="557"/>
    </location>
</feature>
<feature type="domain" description="Terminase large subunit-like ATPase" evidence="1">
    <location>
        <begin position="98"/>
        <end position="264"/>
    </location>
</feature>
<evidence type="ECO:0000259" key="1">
    <source>
        <dbReference type="Pfam" id="PF03354"/>
    </source>
</evidence>
<dbReference type="Gene3D" id="3.40.50.300">
    <property type="entry name" value="P-loop containing nucleotide triphosphate hydrolases"/>
    <property type="match status" value="1"/>
</dbReference>
<dbReference type="OrthoDB" id="9760250at2"/>
<dbReference type="InterPro" id="IPR046462">
    <property type="entry name" value="TerL_nuclease"/>
</dbReference>
<accession>A0A427TE07</accession>
<evidence type="ECO:0000313" key="3">
    <source>
        <dbReference type="EMBL" id="RSD21069.1"/>
    </source>
</evidence>